<keyword evidence="1" id="KW-1133">Transmembrane helix</keyword>
<sequence>MNYRHPELQDRLAAEYVLGGLRAGARQRFITLMRDDAGLRRAVTEWEDRLLPLAMALPPETPPAHVWQAIAARIAATPKSVPTSAATRTPSAPRGLSWWRALSAGLATAVVVLAFLMLKPAPTPTEVRTVAVLSGEKAPGAMVVNTLPDNRLAVQPMQDLVALADGRALELWSITPGQAPRSLGLVLPGQTTVLAPSLLPQQGDTVAITLEPAGGAPGGIPTGPVVLSGKVI</sequence>
<dbReference type="InterPro" id="IPR051474">
    <property type="entry name" value="Anti-sigma-K/W_factor"/>
</dbReference>
<feature type="transmembrane region" description="Helical" evidence="1">
    <location>
        <begin position="98"/>
        <end position="118"/>
    </location>
</feature>
<dbReference type="GO" id="GO:0005886">
    <property type="term" value="C:plasma membrane"/>
    <property type="evidence" value="ECO:0007669"/>
    <property type="project" value="InterPro"/>
</dbReference>
<dbReference type="Proteomes" id="UP001161094">
    <property type="component" value="Unassembled WGS sequence"/>
</dbReference>
<evidence type="ECO:0000259" key="2">
    <source>
        <dbReference type="Pfam" id="PF10099"/>
    </source>
</evidence>
<protein>
    <submittedName>
        <fullName evidence="3">Anti-sigma factor</fullName>
    </submittedName>
</protein>
<keyword evidence="1" id="KW-0812">Transmembrane</keyword>
<evidence type="ECO:0000256" key="1">
    <source>
        <dbReference type="SAM" id="Phobius"/>
    </source>
</evidence>
<dbReference type="GO" id="GO:0016989">
    <property type="term" value="F:sigma factor antagonist activity"/>
    <property type="evidence" value="ECO:0007669"/>
    <property type="project" value="TreeGrafter"/>
</dbReference>
<accession>A0AA42LU33</accession>
<name>A0AA42LU33_9BURK</name>
<keyword evidence="1" id="KW-0472">Membrane</keyword>
<dbReference type="PANTHER" id="PTHR37461">
    <property type="entry name" value="ANTI-SIGMA-K FACTOR RSKA"/>
    <property type="match status" value="1"/>
</dbReference>
<dbReference type="InterPro" id="IPR018764">
    <property type="entry name" value="RskA_C"/>
</dbReference>
<dbReference type="Pfam" id="PF10099">
    <property type="entry name" value="RskA_C"/>
    <property type="match status" value="1"/>
</dbReference>
<organism evidence="3 4">
    <name type="scientific">Achromobacter spanius</name>
    <dbReference type="NCBI Taxonomy" id="217203"/>
    <lineage>
        <taxon>Bacteria</taxon>
        <taxon>Pseudomonadati</taxon>
        <taxon>Pseudomonadota</taxon>
        <taxon>Betaproteobacteria</taxon>
        <taxon>Burkholderiales</taxon>
        <taxon>Alcaligenaceae</taxon>
        <taxon>Achromobacter</taxon>
    </lineage>
</organism>
<feature type="domain" description="Anti-sigma K factor RskA C-terminal" evidence="2">
    <location>
        <begin position="105"/>
        <end position="225"/>
    </location>
</feature>
<dbReference type="AlphaFoldDB" id="A0AA42LU33"/>
<comment type="caution">
    <text evidence="3">The sequence shown here is derived from an EMBL/GenBank/DDBJ whole genome shotgun (WGS) entry which is preliminary data.</text>
</comment>
<dbReference type="GO" id="GO:0006417">
    <property type="term" value="P:regulation of translation"/>
    <property type="evidence" value="ECO:0007669"/>
    <property type="project" value="TreeGrafter"/>
</dbReference>
<gene>
    <name evidence="3" type="ORF">N5D93_27690</name>
</gene>
<evidence type="ECO:0000313" key="3">
    <source>
        <dbReference type="EMBL" id="MDH0739617.1"/>
    </source>
</evidence>
<proteinExistence type="predicted"/>
<reference evidence="3" key="1">
    <citation type="submission" date="2022-09" db="EMBL/GenBank/DDBJ databases">
        <title>Intensive care unit water sources are persistently colonized with multi-drug resistant bacteria and are the site of extensive horizontal gene transfer of antibiotic resistance genes.</title>
        <authorList>
            <person name="Diorio-Toth L."/>
        </authorList>
    </citation>
    <scope>NUCLEOTIDE SEQUENCE</scope>
    <source>
        <strain evidence="3">GD03843</strain>
    </source>
</reference>
<dbReference type="RefSeq" id="WP_279997214.1">
    <property type="nucleotide sequence ID" value="NZ_JAOCDZ010000027.1"/>
</dbReference>
<dbReference type="PANTHER" id="PTHR37461:SF1">
    <property type="entry name" value="ANTI-SIGMA-K FACTOR RSKA"/>
    <property type="match status" value="1"/>
</dbReference>
<evidence type="ECO:0000313" key="4">
    <source>
        <dbReference type="Proteomes" id="UP001161094"/>
    </source>
</evidence>
<dbReference type="EMBL" id="JAOCDZ010000027">
    <property type="protein sequence ID" value="MDH0739617.1"/>
    <property type="molecule type" value="Genomic_DNA"/>
</dbReference>